<dbReference type="PANTHER" id="PTHR12357">
    <property type="entry name" value="YTH YT521-B HOMOLOGY DOMAIN-CONTAINING"/>
    <property type="match status" value="1"/>
</dbReference>
<keyword evidence="4" id="KW-1185">Reference proteome</keyword>
<dbReference type="GO" id="GO:0061157">
    <property type="term" value="P:mRNA destabilization"/>
    <property type="evidence" value="ECO:0007669"/>
    <property type="project" value="TreeGrafter"/>
</dbReference>
<feature type="region of interest" description="Disordered" evidence="1">
    <location>
        <begin position="1"/>
        <end position="23"/>
    </location>
</feature>
<feature type="region of interest" description="Disordered" evidence="1">
    <location>
        <begin position="311"/>
        <end position="412"/>
    </location>
</feature>
<protein>
    <submittedName>
        <fullName evidence="3">3929_t:CDS:1</fullName>
    </submittedName>
</protein>
<organism evidence="3 4">
    <name type="scientific">Paraglomus occultum</name>
    <dbReference type="NCBI Taxonomy" id="144539"/>
    <lineage>
        <taxon>Eukaryota</taxon>
        <taxon>Fungi</taxon>
        <taxon>Fungi incertae sedis</taxon>
        <taxon>Mucoromycota</taxon>
        <taxon>Glomeromycotina</taxon>
        <taxon>Glomeromycetes</taxon>
        <taxon>Paraglomerales</taxon>
        <taxon>Paraglomeraceae</taxon>
        <taxon>Paraglomus</taxon>
    </lineage>
</organism>
<sequence length="952" mass="102524">MDFSSVSGINDSRSLNAHGDNNGQQYYQTGKEWANAHTIARNPMNGVGVAGDGLAQRSAGMNVGYGGLSGFANAGSANVINNNSNQIPIAMIKQPSVKMPPGFTGVNNGIVSPTSANGDFSARMPFSNGSANVPITVNTSFTRSNSIPVMPQSRGDDGYSGNSWHPFLATSPPPRITKTPTGIGAFEVQSPISTLPEGSADHDWDKVTRTAGPEESSNESVVYPKRGNTLPTQTELNNYASVVLSTSPNGPWTFSPAQSHQLNDNSGYFPQLQHEQFPRYNNTIYRPDLRRPNTNNTQNNAVMHDETSHMKFEHGLGGPLDYFDPTPSINSITPSSPTNYYPQSQHQQSQQEDPQQNQQPLSQSSQPQSLPDQESLSTFRLPSWSTSVASDSSQRRRVDMSEDAVDDNEVKGSMALYDKSDIDEIMATHRDPSKYIPNQDRKDFPLKLDIRGLQTPKLVAPPGLEGYRSPTSPHPTGILSSPPLNADHIEFLNPVLNPTLGLTSPTLASVAANQNILIGQDLTAGNNQALTLVDVNVTDLSNTLNSMSLASASSDMSKVAGNELQSVQLAAASNNVPKQPTKLSWAAIAKTAPKPPPVNTSPEVLGSVTGTFSAAISPNTAISPNNAYAARPTSAPTTPWTGKAKIAGTPGNGIGPAMFGPPTAVSGASGAMTQGAVGPLSIPPPPPASSSKKELLGWINAKGYNPKTFNIKPAHARYFVIKSYTEDDVHKSLKYDIWASTEIGNRRLDKAFRESADKGPIYLFFSVNASGHFCGMAQMLTHVDYTTSSSVWAQDKWKGVFKVKWIFVKDIPNGQLRHIRVVNNENKPVTNSRDTQELYPEPGREMLKIFFEYRSKTSILDDFEFYDKRQVEMRKDGIAPLIGPTSPGPVTGNPYASLPAIAGTSPNTNIGNIGISGSGNNNAGIREGENERISTTANTMVNVVRENNEEDN</sequence>
<dbReference type="PANTHER" id="PTHR12357:SF89">
    <property type="entry name" value="YTH DOMAIN-CONTAINING FAMILY PROTEIN"/>
    <property type="match status" value="1"/>
</dbReference>
<evidence type="ECO:0000259" key="2">
    <source>
        <dbReference type="PROSITE" id="PS50882"/>
    </source>
</evidence>
<dbReference type="InterPro" id="IPR007275">
    <property type="entry name" value="YTH_domain"/>
</dbReference>
<feature type="domain" description="YTH" evidence="2">
    <location>
        <begin position="716"/>
        <end position="850"/>
    </location>
</feature>
<dbReference type="GO" id="GO:1990247">
    <property type="term" value="F:N6-methyladenosine-containing RNA reader activity"/>
    <property type="evidence" value="ECO:0007669"/>
    <property type="project" value="TreeGrafter"/>
</dbReference>
<feature type="compositionally biased region" description="Basic and acidic residues" evidence="1">
    <location>
        <begin position="199"/>
        <end position="208"/>
    </location>
</feature>
<dbReference type="CDD" id="cd21134">
    <property type="entry name" value="YTH"/>
    <property type="match status" value="1"/>
</dbReference>
<feature type="region of interest" description="Disordered" evidence="1">
    <location>
        <begin position="195"/>
        <end position="232"/>
    </location>
</feature>
<feature type="compositionally biased region" description="Low complexity" evidence="1">
    <location>
        <begin position="325"/>
        <end position="377"/>
    </location>
</feature>
<gene>
    <name evidence="3" type="ORF">POCULU_LOCUS805</name>
</gene>
<evidence type="ECO:0000313" key="3">
    <source>
        <dbReference type="EMBL" id="CAG8466094.1"/>
    </source>
</evidence>
<comment type="caution">
    <text evidence="3">The sequence shown here is derived from an EMBL/GenBank/DDBJ whole genome shotgun (WGS) entry which is preliminary data.</text>
</comment>
<dbReference type="EMBL" id="CAJVPJ010000048">
    <property type="protein sequence ID" value="CAG8466094.1"/>
    <property type="molecule type" value="Genomic_DNA"/>
</dbReference>
<dbReference type="OrthoDB" id="306690at2759"/>
<dbReference type="PROSITE" id="PS50882">
    <property type="entry name" value="YTH"/>
    <property type="match status" value="1"/>
</dbReference>
<dbReference type="GO" id="GO:0003729">
    <property type="term" value="F:mRNA binding"/>
    <property type="evidence" value="ECO:0007669"/>
    <property type="project" value="TreeGrafter"/>
</dbReference>
<feature type="compositionally biased region" description="Polar residues" evidence="1">
    <location>
        <begin position="378"/>
        <end position="392"/>
    </location>
</feature>
<accession>A0A9N8VZW5</accession>
<evidence type="ECO:0000256" key="1">
    <source>
        <dbReference type="SAM" id="MobiDB-lite"/>
    </source>
</evidence>
<dbReference type="Pfam" id="PF04146">
    <property type="entry name" value="YTH"/>
    <property type="match status" value="1"/>
</dbReference>
<dbReference type="Gene3D" id="3.10.590.10">
    <property type="entry name" value="ph1033 like domains"/>
    <property type="match status" value="1"/>
</dbReference>
<evidence type="ECO:0000313" key="4">
    <source>
        <dbReference type="Proteomes" id="UP000789572"/>
    </source>
</evidence>
<dbReference type="InterPro" id="IPR045168">
    <property type="entry name" value="YTH_prot"/>
</dbReference>
<dbReference type="AlphaFoldDB" id="A0A9N8VZW5"/>
<dbReference type="Proteomes" id="UP000789572">
    <property type="component" value="Unassembled WGS sequence"/>
</dbReference>
<dbReference type="GO" id="GO:0005737">
    <property type="term" value="C:cytoplasm"/>
    <property type="evidence" value="ECO:0007669"/>
    <property type="project" value="TreeGrafter"/>
</dbReference>
<reference evidence="3" key="1">
    <citation type="submission" date="2021-06" db="EMBL/GenBank/DDBJ databases">
        <authorList>
            <person name="Kallberg Y."/>
            <person name="Tangrot J."/>
            <person name="Rosling A."/>
        </authorList>
    </citation>
    <scope>NUCLEOTIDE SEQUENCE</scope>
    <source>
        <strain evidence="3">IA702</strain>
    </source>
</reference>
<name>A0A9N8VZW5_9GLOM</name>
<proteinExistence type="predicted"/>